<feature type="compositionally biased region" description="Low complexity" evidence="1">
    <location>
        <begin position="343"/>
        <end position="361"/>
    </location>
</feature>
<feature type="compositionally biased region" description="Low complexity" evidence="1">
    <location>
        <begin position="299"/>
        <end position="330"/>
    </location>
</feature>
<dbReference type="WBParaSite" id="PDA_v2.g25896.t1">
    <property type="protein sequence ID" value="PDA_v2.g25896.t1"/>
    <property type="gene ID" value="PDA_v2.g25896"/>
</dbReference>
<dbReference type="Proteomes" id="UP000887578">
    <property type="component" value="Unplaced"/>
</dbReference>
<proteinExistence type="predicted"/>
<evidence type="ECO:0000313" key="3">
    <source>
        <dbReference type="WBParaSite" id="PDA_v2.g25896.t1"/>
    </source>
</evidence>
<accession>A0A914Q9T2</accession>
<evidence type="ECO:0000256" key="1">
    <source>
        <dbReference type="SAM" id="MobiDB-lite"/>
    </source>
</evidence>
<reference evidence="3" key="1">
    <citation type="submission" date="2022-11" db="UniProtKB">
        <authorList>
            <consortium name="WormBaseParasite"/>
        </authorList>
    </citation>
    <scope>IDENTIFICATION</scope>
</reference>
<evidence type="ECO:0000313" key="2">
    <source>
        <dbReference type="Proteomes" id="UP000887578"/>
    </source>
</evidence>
<name>A0A914Q9T2_9BILA</name>
<feature type="compositionally biased region" description="Gly residues" evidence="1">
    <location>
        <begin position="362"/>
        <end position="375"/>
    </location>
</feature>
<protein>
    <submittedName>
        <fullName evidence="3">Uncharacterized protein</fullName>
    </submittedName>
</protein>
<dbReference type="AlphaFoldDB" id="A0A914Q9T2"/>
<feature type="compositionally biased region" description="Polar residues" evidence="1">
    <location>
        <begin position="276"/>
        <end position="294"/>
    </location>
</feature>
<keyword evidence="2" id="KW-1185">Reference proteome</keyword>
<sequence length="421" mass="46799">MCGIGPGDNSGVDELFKSIQSYFTAPKGCLCICLGNKYDSEIRKKFIEAGKADGFTKVGITDWLSADYCALVSATDLYGKVETLKGLIYIFCGKTCRIWRKDNDRARFVKEIKYEDTIESLQEIKKIGEEKGKFPDLVIYGDKLKPHYEQAKNIFGRDKVTVYSELNQENGVLIKARIMGKDKDMKKYSTEVLLEQSAELKIGGVPITSAKMWQSLPFNHQIEIGKPDGVTDLEMFSYFKSNKKWLPNSKKFTVKFNIDVNGICSVDFDIGDEASNSNLKNQGKKYSSNNSLPTDSKPKFQPRGPGQQQQQRPRFNPPSQAAQGQQPQQPRGLQNNFTRGKHSVSTSSLASSNSENSTNLRGGRGNGRGRGGGNRGRGDPTELSDATNALRRKWTDKYGNASYSFSSRTASTISSTTTVLR</sequence>
<organism evidence="2 3">
    <name type="scientific">Panagrolaimus davidi</name>
    <dbReference type="NCBI Taxonomy" id="227884"/>
    <lineage>
        <taxon>Eukaryota</taxon>
        <taxon>Metazoa</taxon>
        <taxon>Ecdysozoa</taxon>
        <taxon>Nematoda</taxon>
        <taxon>Chromadorea</taxon>
        <taxon>Rhabditida</taxon>
        <taxon>Tylenchina</taxon>
        <taxon>Panagrolaimomorpha</taxon>
        <taxon>Panagrolaimoidea</taxon>
        <taxon>Panagrolaimidae</taxon>
        <taxon>Panagrolaimus</taxon>
    </lineage>
</organism>
<feature type="region of interest" description="Disordered" evidence="1">
    <location>
        <begin position="276"/>
        <end position="386"/>
    </location>
</feature>